<feature type="compositionally biased region" description="Basic and acidic residues" evidence="1">
    <location>
        <begin position="1"/>
        <end position="19"/>
    </location>
</feature>
<protein>
    <submittedName>
        <fullName evidence="2">Uncharacterized protein</fullName>
    </submittedName>
</protein>
<proteinExistence type="predicted"/>
<name>A0A2P4YMU9_9STRA</name>
<reference evidence="2 3" key="1">
    <citation type="journal article" date="2017" name="Genome Biol. Evol.">
        <title>Phytophthora megakarya and P. palmivora, closely related causal agents of cacao black pod rot, underwent increases in genome sizes and gene numbers by different mechanisms.</title>
        <authorList>
            <person name="Ali S.S."/>
            <person name="Shao J."/>
            <person name="Lary D.J."/>
            <person name="Kronmiller B."/>
            <person name="Shen D."/>
            <person name="Strem M.D."/>
            <person name="Amoako-Attah I."/>
            <person name="Akrofi A.Y."/>
            <person name="Begoude B.A."/>
            <person name="Ten Hoopen G.M."/>
            <person name="Coulibaly K."/>
            <person name="Kebe B.I."/>
            <person name="Melnick R.L."/>
            <person name="Guiltinan M.J."/>
            <person name="Tyler B.M."/>
            <person name="Meinhardt L.W."/>
            <person name="Bailey B.A."/>
        </authorList>
    </citation>
    <scope>NUCLEOTIDE SEQUENCE [LARGE SCALE GENOMIC DNA]</scope>
    <source>
        <strain evidence="3">sbr112.9</strain>
    </source>
</reference>
<organism evidence="2 3">
    <name type="scientific">Phytophthora palmivora</name>
    <dbReference type="NCBI Taxonomy" id="4796"/>
    <lineage>
        <taxon>Eukaryota</taxon>
        <taxon>Sar</taxon>
        <taxon>Stramenopiles</taxon>
        <taxon>Oomycota</taxon>
        <taxon>Peronosporomycetes</taxon>
        <taxon>Peronosporales</taxon>
        <taxon>Peronosporaceae</taxon>
        <taxon>Phytophthora</taxon>
    </lineage>
</organism>
<sequence length="107" mass="12450">MSRRPTISDEERGRIKGLHETGMGPKDISRARSAQKAHMNKEWRPPSLTDRKILYSKTYRTMPLTRELNVARLVFASFSSFTMKELKDLMDSMPSRCFEVARKNDDI</sequence>
<feature type="region of interest" description="Disordered" evidence="1">
    <location>
        <begin position="1"/>
        <end position="43"/>
    </location>
</feature>
<dbReference type="AlphaFoldDB" id="A0A2P4YMU9"/>
<gene>
    <name evidence="2" type="ORF">PHPALM_3260</name>
</gene>
<dbReference type="EMBL" id="NCKW01001837">
    <property type="protein sequence ID" value="POM79128.1"/>
    <property type="molecule type" value="Genomic_DNA"/>
</dbReference>
<evidence type="ECO:0000313" key="2">
    <source>
        <dbReference type="EMBL" id="POM79128.1"/>
    </source>
</evidence>
<accession>A0A2P4YMU9</accession>
<evidence type="ECO:0000256" key="1">
    <source>
        <dbReference type="SAM" id="MobiDB-lite"/>
    </source>
</evidence>
<dbReference type="Proteomes" id="UP000237271">
    <property type="component" value="Unassembled WGS sequence"/>
</dbReference>
<comment type="caution">
    <text evidence="2">The sequence shown here is derived from an EMBL/GenBank/DDBJ whole genome shotgun (WGS) entry which is preliminary data.</text>
</comment>
<evidence type="ECO:0000313" key="3">
    <source>
        <dbReference type="Proteomes" id="UP000237271"/>
    </source>
</evidence>
<keyword evidence="3" id="KW-1185">Reference proteome</keyword>